<organism evidence="1 2">
    <name type="scientific">Bacteroides uniformis str. 3978 T3 ii</name>
    <dbReference type="NCBI Taxonomy" id="1339349"/>
    <lineage>
        <taxon>Bacteria</taxon>
        <taxon>Pseudomonadati</taxon>
        <taxon>Bacteroidota</taxon>
        <taxon>Bacteroidia</taxon>
        <taxon>Bacteroidales</taxon>
        <taxon>Bacteroidaceae</taxon>
        <taxon>Bacteroides</taxon>
    </lineage>
</organism>
<gene>
    <name evidence="1" type="ORF">M094_3836</name>
</gene>
<proteinExistence type="predicted"/>
<dbReference type="Proteomes" id="UP000028013">
    <property type="component" value="Unassembled WGS sequence"/>
</dbReference>
<reference evidence="1 2" key="1">
    <citation type="submission" date="2014-04" db="EMBL/GenBank/DDBJ databases">
        <authorList>
            <person name="Sears C."/>
            <person name="Carroll K."/>
            <person name="Sack B.R."/>
            <person name="Qadri F."/>
            <person name="Myers L.L."/>
            <person name="Chung G.-T."/>
            <person name="Escheverria P."/>
            <person name="Fraser C.M."/>
            <person name="Sadzewicz L."/>
            <person name="Shefchek K.A."/>
            <person name="Tallon L."/>
            <person name="Das S.P."/>
            <person name="Daugherty S."/>
            <person name="Mongodin E.F."/>
        </authorList>
    </citation>
    <scope>NUCLEOTIDE SEQUENCE [LARGE SCALE GENOMIC DNA]</scope>
    <source>
        <strain evidence="1 2">3978 T3 ii</strain>
    </source>
</reference>
<dbReference type="AlphaFoldDB" id="A0A078SA94"/>
<dbReference type="EMBL" id="JNHN01000082">
    <property type="protein sequence ID" value="KDS57271.1"/>
    <property type="molecule type" value="Genomic_DNA"/>
</dbReference>
<protein>
    <submittedName>
        <fullName evidence="1">Uncharacterized protein</fullName>
    </submittedName>
</protein>
<evidence type="ECO:0000313" key="2">
    <source>
        <dbReference type="Proteomes" id="UP000028013"/>
    </source>
</evidence>
<evidence type="ECO:0000313" key="1">
    <source>
        <dbReference type="EMBL" id="KDS57271.1"/>
    </source>
</evidence>
<comment type="caution">
    <text evidence="1">The sequence shown here is derived from an EMBL/GenBank/DDBJ whole genome shotgun (WGS) entry which is preliminary data.</text>
</comment>
<accession>A0A078SA94</accession>
<name>A0A078SA94_BACUN</name>
<sequence length="41" mass="4764">MKTTFPYGADIFSRGAKQLDKKRLLFVQLKSKPYLCSTILR</sequence>